<sequence>MDRKPLEDTSDIRIVENNNINNQVLSTSYLKKDPEGILNSRTYRIITREKKFKFFSMSFWSVVLLTSVLVITFLALSQQNIIQQNFVTSYTGYYILFGMTLVFSLFYATKAIIEFLAWKSSIARMRESYANGDSSAKVLFHTTYRNISIRSVRILWAVIFIEVFYGLFILITFLLYNYFVLKDNNASLEISMLNVTIGWDIKAMLNNWYNNNIELFLIISLVFLGLVLATYFVFFTLDKKRLIEISSLLGDDYTQITSSIMEAKSKEHKLWIKVFIVSFFLIYLLPFIIILILVWRKVIRRKG</sequence>
<gene>
    <name evidence="2" type="ORF">FRW55_03260</name>
</gene>
<dbReference type="AlphaFoldDB" id="A0A5B8K7A9"/>
<evidence type="ECO:0000256" key="1">
    <source>
        <dbReference type="SAM" id="Phobius"/>
    </source>
</evidence>
<protein>
    <submittedName>
        <fullName evidence="2">Uncharacterized protein</fullName>
    </submittedName>
</protein>
<organism evidence="2 3">
    <name type="scientific">Mycoplasma anserisalpingitidis</name>
    <dbReference type="NCBI Taxonomy" id="519450"/>
    <lineage>
        <taxon>Bacteria</taxon>
        <taxon>Bacillati</taxon>
        <taxon>Mycoplasmatota</taxon>
        <taxon>Mollicutes</taxon>
        <taxon>Mycoplasmataceae</taxon>
        <taxon>Mycoplasma</taxon>
    </lineage>
</organism>
<dbReference type="Proteomes" id="UP000318927">
    <property type="component" value="Chromosome"/>
</dbReference>
<dbReference type="RefSeq" id="WP_146368709.1">
    <property type="nucleotide sequence ID" value="NZ_CP042295.1"/>
</dbReference>
<feature type="transmembrane region" description="Helical" evidence="1">
    <location>
        <begin position="94"/>
        <end position="118"/>
    </location>
</feature>
<feature type="transmembrane region" description="Helical" evidence="1">
    <location>
        <begin position="154"/>
        <end position="179"/>
    </location>
</feature>
<accession>A0A5B8K7A9</accession>
<dbReference type="EMBL" id="CP042295">
    <property type="protein sequence ID" value="QDY87154.1"/>
    <property type="molecule type" value="Genomic_DNA"/>
</dbReference>
<keyword evidence="1" id="KW-0472">Membrane</keyword>
<dbReference type="NCBIfam" id="NF045846">
    <property type="entry name" value="MSC0882_dom"/>
    <property type="match status" value="1"/>
</dbReference>
<keyword evidence="1" id="KW-0812">Transmembrane</keyword>
<feature type="transmembrane region" description="Helical" evidence="1">
    <location>
        <begin position="270"/>
        <end position="295"/>
    </location>
</feature>
<feature type="transmembrane region" description="Helical" evidence="1">
    <location>
        <begin position="215"/>
        <end position="237"/>
    </location>
</feature>
<proteinExistence type="predicted"/>
<dbReference type="KEGG" id="mans:FRW55_03260"/>
<name>A0A5B8K7A9_9MOLU</name>
<feature type="transmembrane region" description="Helical" evidence="1">
    <location>
        <begin position="54"/>
        <end position="74"/>
    </location>
</feature>
<evidence type="ECO:0000313" key="2">
    <source>
        <dbReference type="EMBL" id="QDY87154.1"/>
    </source>
</evidence>
<dbReference type="InterPro" id="IPR059214">
    <property type="entry name" value="MSC_0882-like"/>
</dbReference>
<keyword evidence="3" id="KW-1185">Reference proteome</keyword>
<keyword evidence="1" id="KW-1133">Transmembrane helix</keyword>
<dbReference type="OrthoDB" id="398791at2"/>
<evidence type="ECO:0000313" key="3">
    <source>
        <dbReference type="Proteomes" id="UP000318927"/>
    </source>
</evidence>
<reference evidence="2 3" key="1">
    <citation type="journal article" date="2019" name="Microbiol. Resour. Announc.">
        <title>Complete Genome Sequences of Three Mycoplasma anserisalpingitis (Mycoplasma sp. 1220) Strains.</title>
        <authorList>
            <person name="Grozner D."/>
            <person name="Forro B."/>
            <person name="Kovacs A.B."/>
            <person name="Marton S."/>
            <person name="Banyai K."/>
            <person name="Kreizinger Z."/>
            <person name="Sulyok K.M."/>
            <person name="Gyuranecz M."/>
        </authorList>
    </citation>
    <scope>NUCLEOTIDE SEQUENCE [LARGE SCALE GENOMIC DNA]</scope>
    <source>
        <strain evidence="2 3">ATCC:BAA-2147</strain>
    </source>
</reference>